<gene>
    <name evidence="1" type="ORF">I7I51_06866</name>
</gene>
<reference evidence="1" key="1">
    <citation type="submission" date="2021-01" db="EMBL/GenBank/DDBJ databases">
        <title>Chromosome-level genome assembly of a human fungal pathogen reveals clustering of transcriptionally co-regulated genes.</title>
        <authorList>
            <person name="Voorhies M."/>
            <person name="Cohen S."/>
            <person name="Shea T.P."/>
            <person name="Petrus S."/>
            <person name="Munoz J.F."/>
            <person name="Poplawski S."/>
            <person name="Goldman W.E."/>
            <person name="Michael T."/>
            <person name="Cuomo C.A."/>
            <person name="Sil A."/>
            <person name="Beyhan S."/>
        </authorList>
    </citation>
    <scope>NUCLEOTIDE SEQUENCE</scope>
    <source>
        <strain evidence="1">WU24</strain>
    </source>
</reference>
<evidence type="ECO:0000313" key="2">
    <source>
        <dbReference type="Proteomes" id="UP000663671"/>
    </source>
</evidence>
<organism evidence="1 2">
    <name type="scientific">Ajellomyces capsulatus</name>
    <name type="common">Darling's disease fungus</name>
    <name type="synonym">Histoplasma capsulatum</name>
    <dbReference type="NCBI Taxonomy" id="5037"/>
    <lineage>
        <taxon>Eukaryota</taxon>
        <taxon>Fungi</taxon>
        <taxon>Dikarya</taxon>
        <taxon>Ascomycota</taxon>
        <taxon>Pezizomycotina</taxon>
        <taxon>Eurotiomycetes</taxon>
        <taxon>Eurotiomycetidae</taxon>
        <taxon>Onygenales</taxon>
        <taxon>Ajellomycetaceae</taxon>
        <taxon>Histoplasma</taxon>
    </lineage>
</organism>
<proteinExistence type="predicted"/>
<evidence type="ECO:0000313" key="1">
    <source>
        <dbReference type="EMBL" id="QSS66015.1"/>
    </source>
</evidence>
<sequence>MAQSRLSSCYCEQPAPRGMCQILDKTIVKLFLRNYCSQSTAFATSRMAPEMVKLVWKHSRRGLSVCSGERCQFVLRVGNWGHSTIAKQKYLVRNRSSLPLVCDASLVISFPDKYLEPPRPGRLLPGTSPIQAYVFRDTNLGEFHKLERAVTFVVYGIMYRLKHDPTENKSRFVSGIHALQIRRQFFKSLESRRGRIIDKISEQKIRSSRLLADPRCCGVSTSSDGRDDIIA</sequence>
<dbReference type="VEuPathDB" id="FungiDB:I7I51_06866"/>
<protein>
    <submittedName>
        <fullName evidence="1">Uncharacterized protein</fullName>
    </submittedName>
</protein>
<dbReference type="EMBL" id="CP069115">
    <property type="protein sequence ID" value="QSS66015.1"/>
    <property type="molecule type" value="Genomic_DNA"/>
</dbReference>
<accession>A0A8A1MJG4</accession>
<name>A0A8A1MJG4_AJECA</name>
<dbReference type="AlphaFoldDB" id="A0A8A1MJG4"/>
<dbReference type="Proteomes" id="UP000663671">
    <property type="component" value="Chromosome 3"/>
</dbReference>